<feature type="chain" id="PRO_5019505378" evidence="2">
    <location>
        <begin position="19"/>
        <end position="88"/>
    </location>
</feature>
<reference evidence="3 4" key="1">
    <citation type="journal article" date="2018" name="New Phytol.">
        <title>Phylogenomics of Endogonaceae and evolution of mycorrhizas within Mucoromycota.</title>
        <authorList>
            <person name="Chang Y."/>
            <person name="Desiro A."/>
            <person name="Na H."/>
            <person name="Sandor L."/>
            <person name="Lipzen A."/>
            <person name="Clum A."/>
            <person name="Barry K."/>
            <person name="Grigoriev I.V."/>
            <person name="Martin F.M."/>
            <person name="Stajich J.E."/>
            <person name="Smith M.E."/>
            <person name="Bonito G."/>
            <person name="Spatafora J.W."/>
        </authorList>
    </citation>
    <scope>NUCLEOTIDE SEQUENCE [LARGE SCALE GENOMIC DNA]</scope>
    <source>
        <strain evidence="3 4">AD002</strain>
    </source>
</reference>
<feature type="signal peptide" evidence="2">
    <location>
        <begin position="1"/>
        <end position="18"/>
    </location>
</feature>
<evidence type="ECO:0000256" key="1">
    <source>
        <dbReference type="SAM" id="Phobius"/>
    </source>
</evidence>
<keyword evidence="1" id="KW-0812">Transmembrane</keyword>
<organism evidence="3 4">
    <name type="scientific">Jimgerdemannia flammicorona</name>
    <dbReference type="NCBI Taxonomy" id="994334"/>
    <lineage>
        <taxon>Eukaryota</taxon>
        <taxon>Fungi</taxon>
        <taxon>Fungi incertae sedis</taxon>
        <taxon>Mucoromycota</taxon>
        <taxon>Mucoromycotina</taxon>
        <taxon>Endogonomycetes</taxon>
        <taxon>Endogonales</taxon>
        <taxon>Endogonaceae</taxon>
        <taxon>Jimgerdemannia</taxon>
    </lineage>
</organism>
<dbReference type="Proteomes" id="UP000274822">
    <property type="component" value="Unassembled WGS sequence"/>
</dbReference>
<dbReference type="AlphaFoldDB" id="A0A433QJW5"/>
<protein>
    <submittedName>
        <fullName evidence="3">Uncharacterized protein</fullName>
    </submittedName>
</protein>
<name>A0A433QJW5_9FUNG</name>
<sequence>MLSFVLLLVASLITRARIAPVKISSDGKNKRGSSIDWILFKSVKFWALFLHGTIVAYGWLIFEVTITHSSPLIQYPSTIPYRMQYLSD</sequence>
<keyword evidence="2" id="KW-0732">Signal</keyword>
<evidence type="ECO:0000313" key="3">
    <source>
        <dbReference type="EMBL" id="RUS30069.1"/>
    </source>
</evidence>
<evidence type="ECO:0000313" key="4">
    <source>
        <dbReference type="Proteomes" id="UP000274822"/>
    </source>
</evidence>
<dbReference type="EMBL" id="RBNJ01004326">
    <property type="protein sequence ID" value="RUS30069.1"/>
    <property type="molecule type" value="Genomic_DNA"/>
</dbReference>
<accession>A0A433QJW5</accession>
<proteinExistence type="predicted"/>
<keyword evidence="1" id="KW-0472">Membrane</keyword>
<gene>
    <name evidence="3" type="ORF">BC938DRAFT_479886</name>
</gene>
<keyword evidence="4" id="KW-1185">Reference proteome</keyword>
<evidence type="ECO:0000256" key="2">
    <source>
        <dbReference type="SAM" id="SignalP"/>
    </source>
</evidence>
<comment type="caution">
    <text evidence="3">The sequence shown here is derived from an EMBL/GenBank/DDBJ whole genome shotgun (WGS) entry which is preliminary data.</text>
</comment>
<keyword evidence="1" id="KW-1133">Transmembrane helix</keyword>
<feature type="transmembrane region" description="Helical" evidence="1">
    <location>
        <begin position="42"/>
        <end position="62"/>
    </location>
</feature>